<gene>
    <name evidence="1" type="ORF">IFR04_014534</name>
</gene>
<dbReference type="Proteomes" id="UP000664132">
    <property type="component" value="Unassembled WGS sequence"/>
</dbReference>
<evidence type="ECO:0000313" key="2">
    <source>
        <dbReference type="Proteomes" id="UP000664132"/>
    </source>
</evidence>
<proteinExistence type="predicted"/>
<sequence length="418" mass="46367">MSKYIRHEKSQRKHPVASSAASLIKPPLVPIAPKERPGWKGPGFVKKTQKQPAVKVGLSKPGNLAPVIQQQYLPLQLQQLLLNVLRTAFPVCQDYETIKPILQEIRLAIHDGNFEKAFSRPDQSEAYAVRWSSVRALCCATVILEILQGFSKETWVNDFLDHAHDSETSPRATCLGGGVTELLTFAMVVRHIRHLTGLHSQVDGQHVTDDVSHNQASYTRGLDLYLVDRANWAPAVSSLEKELLARPVLSKYASQSAILKNTSFTASDDLRVSFQQCDILEISQKDLAAIIGQVPTLTTLFFTLGDLCTTSTAKAAALLLMLTLEAPRDSLLLVVDSAESTHDLVAANEAGKKPKRHGISNFLDLVLMQKLDSEAADGETVWEELIRDRNRLFRVADGLGFPLSLDHVNFQLHLFKKR</sequence>
<comment type="caution">
    <text evidence="1">The sequence shown here is derived from an EMBL/GenBank/DDBJ whole genome shotgun (WGS) entry which is preliminary data.</text>
</comment>
<keyword evidence="2" id="KW-1185">Reference proteome</keyword>
<organism evidence="1 2">
    <name type="scientific">Cadophora malorum</name>
    <dbReference type="NCBI Taxonomy" id="108018"/>
    <lineage>
        <taxon>Eukaryota</taxon>
        <taxon>Fungi</taxon>
        <taxon>Dikarya</taxon>
        <taxon>Ascomycota</taxon>
        <taxon>Pezizomycotina</taxon>
        <taxon>Leotiomycetes</taxon>
        <taxon>Helotiales</taxon>
        <taxon>Ploettnerulaceae</taxon>
        <taxon>Cadophora</taxon>
    </lineage>
</organism>
<dbReference type="OrthoDB" id="6419443at2759"/>
<dbReference type="AlphaFoldDB" id="A0A8H7T4P5"/>
<dbReference type="Pfam" id="PF11312">
    <property type="entry name" value="Methyltransf_34"/>
    <property type="match status" value="1"/>
</dbReference>
<name>A0A8H7T4P5_9HELO</name>
<reference evidence="1" key="1">
    <citation type="submission" date="2021-02" db="EMBL/GenBank/DDBJ databases">
        <title>Genome sequence Cadophora malorum strain M34.</title>
        <authorList>
            <person name="Stefanovic E."/>
            <person name="Vu D."/>
            <person name="Scully C."/>
            <person name="Dijksterhuis J."/>
            <person name="Roader J."/>
            <person name="Houbraken J."/>
        </authorList>
    </citation>
    <scope>NUCLEOTIDE SEQUENCE</scope>
    <source>
        <strain evidence="1">M34</strain>
    </source>
</reference>
<protein>
    <submittedName>
        <fullName evidence="1">Uncharacterized protein</fullName>
    </submittedName>
</protein>
<evidence type="ECO:0000313" key="1">
    <source>
        <dbReference type="EMBL" id="KAG4412337.1"/>
    </source>
</evidence>
<dbReference type="InterPro" id="IPR021463">
    <property type="entry name" value="Methyltransf_34"/>
</dbReference>
<accession>A0A8H7T4P5</accession>
<dbReference type="EMBL" id="JAFJYH010000387">
    <property type="protein sequence ID" value="KAG4412337.1"/>
    <property type="molecule type" value="Genomic_DNA"/>
</dbReference>